<protein>
    <recommendedName>
        <fullName evidence="4">Fibronectin type-III domain-containing protein</fullName>
    </recommendedName>
</protein>
<dbReference type="RefSeq" id="WP_132149391.1">
    <property type="nucleotide sequence ID" value="NZ_SLWR01000005.1"/>
</dbReference>
<feature type="signal peptide" evidence="1">
    <location>
        <begin position="1"/>
        <end position="24"/>
    </location>
</feature>
<dbReference type="AlphaFoldDB" id="A0A4R2ITU1"/>
<keyword evidence="1" id="KW-0732">Signal</keyword>
<keyword evidence="3" id="KW-1185">Reference proteome</keyword>
<reference evidence="2 3" key="1">
    <citation type="journal article" date="2015" name="Stand. Genomic Sci.">
        <title>Genomic Encyclopedia of Bacterial and Archaeal Type Strains, Phase III: the genomes of soil and plant-associated and newly described type strains.</title>
        <authorList>
            <person name="Whitman W.B."/>
            <person name="Woyke T."/>
            <person name="Klenk H.P."/>
            <person name="Zhou Y."/>
            <person name="Lilburn T.G."/>
            <person name="Beck B.J."/>
            <person name="De Vos P."/>
            <person name="Vandamme P."/>
            <person name="Eisen J.A."/>
            <person name="Garrity G."/>
            <person name="Hugenholtz P."/>
            <person name="Kyrpides N.C."/>
        </authorList>
    </citation>
    <scope>NUCLEOTIDE SEQUENCE [LARGE SCALE GENOMIC DNA]</scope>
    <source>
        <strain evidence="2 3">VKM Ac-2541</strain>
    </source>
</reference>
<comment type="caution">
    <text evidence="2">The sequence shown here is derived from an EMBL/GenBank/DDBJ whole genome shotgun (WGS) entry which is preliminary data.</text>
</comment>
<name>A0A4R2ITU1_9ACTN</name>
<dbReference type="Proteomes" id="UP000295573">
    <property type="component" value="Unassembled WGS sequence"/>
</dbReference>
<evidence type="ECO:0000256" key="1">
    <source>
        <dbReference type="SAM" id="SignalP"/>
    </source>
</evidence>
<proteinExistence type="predicted"/>
<dbReference type="OrthoDB" id="3295341at2"/>
<gene>
    <name evidence="2" type="ORF">EV646_105253</name>
</gene>
<sequence length="430" mass="46217">MHTLTAALALGLVSTAALAVPAHAADPAPTNVQVAWADAAHTTVRVTWDEVGVVPNRVYAQYPDGPGAYYAPPADGTNQMDIASDALGGQPVLRMGVIVVDSAGQATSPAGLSVLFDTLRQPKPIIDSIASVPPTKYAVKWHASAPTPDPNPGDPLDLPAAAPQYQVWANPRDFNQYEPRTPWSTATQATFERPTAPPFKLSVAVNSEWGLNYAQTHRVDYEKIPSLTIPTTATYGQLTVIKGRIERWMQACDPGPCFEQPWTEAPRTVILQARANATSAWYVVGSTRSTSTGNFTISPTAWGTRQYRIVVPDVYTGEGLGVGVTSGAVTTVARPKVTASFNDSTAYYGQKVTARVGLTPKANVRTTLQRWNGTAWVNVKWVYTSSGAGTYTFTAVQRGRVSYRFVVPAFTWSGWPLASQVSPTFVLTTS</sequence>
<evidence type="ECO:0008006" key="4">
    <source>
        <dbReference type="Google" id="ProtNLM"/>
    </source>
</evidence>
<feature type="chain" id="PRO_5020737358" description="Fibronectin type-III domain-containing protein" evidence="1">
    <location>
        <begin position="25"/>
        <end position="430"/>
    </location>
</feature>
<accession>A0A4R2ITU1</accession>
<organism evidence="2 3">
    <name type="scientific">Kribbella antiqua</name>
    <dbReference type="NCBI Taxonomy" id="2512217"/>
    <lineage>
        <taxon>Bacteria</taxon>
        <taxon>Bacillati</taxon>
        <taxon>Actinomycetota</taxon>
        <taxon>Actinomycetes</taxon>
        <taxon>Propionibacteriales</taxon>
        <taxon>Kribbellaceae</taxon>
        <taxon>Kribbella</taxon>
    </lineage>
</organism>
<evidence type="ECO:0000313" key="2">
    <source>
        <dbReference type="EMBL" id="TCO47699.1"/>
    </source>
</evidence>
<dbReference type="EMBL" id="SLWR01000005">
    <property type="protein sequence ID" value="TCO47699.1"/>
    <property type="molecule type" value="Genomic_DNA"/>
</dbReference>
<evidence type="ECO:0000313" key="3">
    <source>
        <dbReference type="Proteomes" id="UP000295573"/>
    </source>
</evidence>